<reference evidence="1 2" key="1">
    <citation type="journal article" date="2016" name="J. Gen. Virol.">
        <title>Genomic characterization of a novel poxvirus from a flying fox: evidence for a new genus?</title>
        <authorList>
            <person name="O'Dea M.A."/>
            <person name="Tu S.L."/>
            <person name="Pang S."/>
            <person name="De Ridder T."/>
            <person name="Jackson B."/>
            <person name="Upton C."/>
        </authorList>
    </citation>
    <scope>NUCLEOTIDE SEQUENCE [LARGE SCALE GENOMIC DNA]</scope>
    <source>
        <strain evidence="1 2">Australia</strain>
    </source>
</reference>
<keyword evidence="2" id="KW-1185">Reference proteome</keyword>
<protein>
    <submittedName>
        <fullName evidence="1">Uncharacterized protein</fullName>
    </submittedName>
</protein>
<sequence>MEVSTLEDIIALKPFYSMSKTKRNEEQNCIMGNRCFVKVSSVRHIPSRSIDATAPIFLRNQKFYLEDLLFSPFHFSRMQYQYLSPGFVMKCINRAKPKKTVFCVTEKTLNDNKLSIDVFVPTTDPTKYLIIGLRVVDFWKSKFEII</sequence>
<dbReference type="OrthoDB" id="15548at10239"/>
<dbReference type="Pfam" id="PF04596">
    <property type="entry name" value="Pox_F15"/>
    <property type="match status" value="1"/>
</dbReference>
<accession>A0A1B1MRA2</accession>
<evidence type="ECO:0000313" key="1">
    <source>
        <dbReference type="EMBL" id="ANS71108.1"/>
    </source>
</evidence>
<dbReference type="GeneID" id="28340351"/>
<proteinExistence type="predicted"/>
<organism evidence="1 2">
    <name type="scientific">Pteropox virus</name>
    <dbReference type="NCBI Taxonomy" id="1873698"/>
    <lineage>
        <taxon>Viruses</taxon>
        <taxon>Varidnaviria</taxon>
        <taxon>Bamfordvirae</taxon>
        <taxon>Nucleocytoviricota</taxon>
        <taxon>Pokkesviricetes</taxon>
        <taxon>Chitovirales</taxon>
        <taxon>Poxviridae</taxon>
        <taxon>Chordopoxvirinae</taxon>
        <taxon>Pteropopoxvirus</taxon>
        <taxon>Pteropopoxvirus pteropox</taxon>
    </lineage>
</organism>
<dbReference type="EMBL" id="KU980965">
    <property type="protein sequence ID" value="ANS71108.1"/>
    <property type="molecule type" value="Genomic_DNA"/>
</dbReference>
<evidence type="ECO:0000313" key="2">
    <source>
        <dbReference type="Proteomes" id="UP000203626"/>
    </source>
</evidence>
<gene>
    <name evidence="1" type="ORF">PTPV-Aus-024</name>
</gene>
<dbReference type="Proteomes" id="UP000203626">
    <property type="component" value="Segment"/>
</dbReference>
<dbReference type="InterPro" id="IPR007675">
    <property type="entry name" value="Poxvirus_F15"/>
</dbReference>
<dbReference type="KEGG" id="vg:28340351"/>
<dbReference type="RefSeq" id="YP_009268739.1">
    <property type="nucleotide sequence ID" value="NC_030656.1"/>
</dbReference>
<name>A0A1B1MRA2_9POXV</name>